<dbReference type="RefSeq" id="WP_117485297.1">
    <property type="nucleotide sequence ID" value="NZ_QVIG01000001.1"/>
</dbReference>
<reference evidence="3 4" key="1">
    <citation type="submission" date="2018-08" db="EMBL/GenBank/DDBJ databases">
        <title>Diversity &amp; Physiological Properties of Lignin-Decomposing Actinobacteria from Soil.</title>
        <authorList>
            <person name="Roh S.G."/>
            <person name="Kim S.B."/>
        </authorList>
    </citation>
    <scope>NUCLEOTIDE SEQUENCE [LARGE SCALE GENOMIC DNA]</scope>
    <source>
        <strain evidence="3 4">MMS17-GH009</strain>
    </source>
</reference>
<keyword evidence="4" id="KW-1185">Reference proteome</keyword>
<dbReference type="PROSITE" id="PS51318">
    <property type="entry name" value="TAT"/>
    <property type="match status" value="1"/>
</dbReference>
<feature type="chain" id="PRO_5039276254" description="Ricin B lectin domain-containing protein" evidence="1">
    <location>
        <begin position="28"/>
        <end position="418"/>
    </location>
</feature>
<accession>A0A372ZLG3</accession>
<evidence type="ECO:0000313" key="4">
    <source>
        <dbReference type="Proteomes" id="UP000263377"/>
    </source>
</evidence>
<evidence type="ECO:0000256" key="1">
    <source>
        <dbReference type="SAM" id="SignalP"/>
    </source>
</evidence>
<gene>
    <name evidence="3" type="ORF">DR950_01940</name>
</gene>
<organism evidence="3 4">
    <name type="scientific">Kitasatospora xanthocidica</name>
    <dbReference type="NCBI Taxonomy" id="83382"/>
    <lineage>
        <taxon>Bacteria</taxon>
        <taxon>Bacillati</taxon>
        <taxon>Actinomycetota</taxon>
        <taxon>Actinomycetes</taxon>
        <taxon>Kitasatosporales</taxon>
        <taxon>Streptomycetaceae</taxon>
        <taxon>Kitasatospora</taxon>
    </lineage>
</organism>
<feature type="domain" description="Ricin B lectin" evidence="2">
    <location>
        <begin position="311"/>
        <end position="402"/>
    </location>
</feature>
<dbReference type="InterPro" id="IPR000772">
    <property type="entry name" value="Ricin_B_lectin"/>
</dbReference>
<evidence type="ECO:0000259" key="2">
    <source>
        <dbReference type="Pfam" id="PF14200"/>
    </source>
</evidence>
<evidence type="ECO:0000313" key="3">
    <source>
        <dbReference type="EMBL" id="RGD56718.1"/>
    </source>
</evidence>
<comment type="caution">
    <text evidence="3">The sequence shown here is derived from an EMBL/GenBank/DDBJ whole genome shotgun (WGS) entry which is preliminary data.</text>
</comment>
<protein>
    <recommendedName>
        <fullName evidence="2">Ricin B lectin domain-containing protein</fullName>
    </recommendedName>
</protein>
<keyword evidence="1" id="KW-0732">Signal</keyword>
<dbReference type="InterPro" id="IPR035992">
    <property type="entry name" value="Ricin_B-like_lectins"/>
</dbReference>
<dbReference type="CDD" id="cd00161">
    <property type="entry name" value="beta-trefoil_Ricin-like"/>
    <property type="match status" value="1"/>
</dbReference>
<feature type="signal peptide" evidence="1">
    <location>
        <begin position="1"/>
        <end position="27"/>
    </location>
</feature>
<dbReference type="Pfam" id="PF14200">
    <property type="entry name" value="RicinB_lectin_2"/>
    <property type="match status" value="1"/>
</dbReference>
<name>A0A372ZLG3_9ACTN</name>
<dbReference type="AlphaFoldDB" id="A0A372ZLG3"/>
<dbReference type="Gene3D" id="2.80.10.50">
    <property type="match status" value="1"/>
</dbReference>
<dbReference type="SUPFAM" id="SSF50370">
    <property type="entry name" value="Ricin B-like lectins"/>
    <property type="match status" value="1"/>
</dbReference>
<proteinExistence type="predicted"/>
<dbReference type="Proteomes" id="UP000263377">
    <property type="component" value="Unassembled WGS sequence"/>
</dbReference>
<sequence length="418" mass="43944">MRHSRSSGRRRAGLVALAAASALGTMAAMAPAAAATPAPARTAAAVAGDPALGDTCTAADLGKRYPFIKSLQVVPTITHFKGWYVTDGATGSQTVTATTQSVVTVSVGLDASITGNFEIATLAKVEASAKLSVKLESSTTSTESKSITWNFQKPGYYALYEGTRKVTGQYGSLNCNRVDTGNGTYATKWVEGPGGGSYTTFTTLEEGAVRCEDAVPANSIMRRAQDILGCTTSLRADAAAPAAPAKASAVNQDWPGFPGTTAPPGFTCDAANYKLATPDRALFWSAPGFLDWGSNNIQLRPAAQGWPQSQDQWQLCGGPTANGITEQILINRSTNKCLAVPEATAATEGTILQQADCKVDDLQRFYFYRDVPGSDKIGVQNKYTGHMVGHDRNADGQPLRQYSMGKADGTGTYALIKA</sequence>
<dbReference type="EMBL" id="QVIG01000001">
    <property type="protein sequence ID" value="RGD56718.1"/>
    <property type="molecule type" value="Genomic_DNA"/>
</dbReference>
<dbReference type="InterPro" id="IPR006311">
    <property type="entry name" value="TAT_signal"/>
</dbReference>